<feature type="compositionally biased region" description="Basic and acidic residues" evidence="7">
    <location>
        <begin position="277"/>
        <end position="286"/>
    </location>
</feature>
<sequence>MIILGIETSCDETAAAVLKKDGNRIEILSNVIASSAKLQQKFGGIIPEQAAREQLKSIIPVIKEALAEAFPPPTSHLPPPVDAIAVTQGPGLIGSLLVGVETAKVLSLTWKKPLIPVNHLIGHFYANWITSAVSRGGGKRGAPKTARSEVATSEDIFGAVGRQDPEKPTFPCIGLLVSGGHTDLVLFEYHNKYKYLGGTRDDAAGECFDKCARLLGLPYPGGPQISKLAKSGNPKSFNLPRPMINSNDFDFSYSGLKTAVSNLVSRGGAKRGAPKTTRSDEVRSEDIFGAASRQDPEKPTTSTFESDERFSDLCASIEQAILEPLVVKTLKAAKKYDVKCIILGGGVAANQKLTENLKLEMNKFFSPKNRNLKLGIELFIPPPILCTDNAAMIASAAFFIAERENSGLIEERVSPTELQTNPNLSLSI</sequence>
<comment type="subcellular location">
    <subcellularLocation>
        <location evidence="6">Cytoplasm</location>
    </subcellularLocation>
</comment>
<comment type="similarity">
    <text evidence="6">Belongs to the KAE1 / TsaD family.</text>
</comment>
<feature type="binding site" evidence="6">
    <location>
        <position position="222"/>
    </location>
    <ligand>
        <name>substrate</name>
    </ligand>
</feature>
<keyword evidence="6" id="KW-0408">Iron</keyword>
<dbReference type="HAMAP" id="MF_01445">
    <property type="entry name" value="TsaD"/>
    <property type="match status" value="1"/>
</dbReference>
<feature type="domain" description="Gcp-like" evidence="8">
    <location>
        <begin position="166"/>
        <end position="394"/>
    </location>
</feature>
<accession>A0A0G0IIT6</accession>
<comment type="caution">
    <text evidence="9">The sequence shown here is derived from an EMBL/GenBank/DDBJ whole genome shotgun (WGS) entry which is preliminary data.</text>
</comment>
<feature type="binding site" evidence="6">
    <location>
        <position position="350"/>
    </location>
    <ligand>
        <name>substrate</name>
    </ligand>
</feature>
<dbReference type="GO" id="GO:0002949">
    <property type="term" value="P:tRNA threonylcarbamoyladenosine modification"/>
    <property type="evidence" value="ECO:0007669"/>
    <property type="project" value="UniProtKB-UniRule"/>
</dbReference>
<keyword evidence="4 6" id="KW-0012">Acyltransferase</keyword>
<feature type="binding site" evidence="6">
    <location>
        <begin position="176"/>
        <end position="180"/>
    </location>
    <ligand>
        <name>substrate</name>
    </ligand>
</feature>
<evidence type="ECO:0000259" key="8">
    <source>
        <dbReference type="Pfam" id="PF00814"/>
    </source>
</evidence>
<protein>
    <recommendedName>
        <fullName evidence="6">tRNA N6-adenosine threonylcarbamoyltransferase</fullName>
        <ecNumber evidence="6">2.3.1.234</ecNumber>
    </recommendedName>
    <alternativeName>
        <fullName evidence="6">N6-L-threonylcarbamoyladenine synthase</fullName>
        <shortName evidence="6">t(6)A synthase</shortName>
    </alternativeName>
    <alternativeName>
        <fullName evidence="6">t(6)A37 threonylcarbamoyladenosine biosynthesis protein TsaD</fullName>
    </alternativeName>
    <alternativeName>
        <fullName evidence="6">tRNA threonylcarbamoyladenosine biosynthesis protein TsaD</fullName>
    </alternativeName>
</protein>
<dbReference type="PRINTS" id="PR00789">
    <property type="entry name" value="OSIALOPTASE"/>
</dbReference>
<evidence type="ECO:0000256" key="5">
    <source>
        <dbReference type="ARBA" id="ARBA00048117"/>
    </source>
</evidence>
<reference evidence="9 10" key="1">
    <citation type="journal article" date="2015" name="Nature">
        <title>rRNA introns, odd ribosomes, and small enigmatic genomes across a large radiation of phyla.</title>
        <authorList>
            <person name="Brown C.T."/>
            <person name="Hug L.A."/>
            <person name="Thomas B.C."/>
            <person name="Sharon I."/>
            <person name="Castelle C.J."/>
            <person name="Singh A."/>
            <person name="Wilkins M.J."/>
            <person name="Williams K.H."/>
            <person name="Banfield J.F."/>
        </authorList>
    </citation>
    <scope>NUCLEOTIDE SEQUENCE [LARGE SCALE GENOMIC DNA]</scope>
</reference>
<evidence type="ECO:0000256" key="7">
    <source>
        <dbReference type="SAM" id="MobiDB-lite"/>
    </source>
</evidence>
<keyword evidence="2 6" id="KW-0819">tRNA processing</keyword>
<comment type="caution">
    <text evidence="6">Lacks conserved residue(s) required for the propagation of feature annotation.</text>
</comment>
<evidence type="ECO:0000256" key="6">
    <source>
        <dbReference type="HAMAP-Rule" id="MF_01445"/>
    </source>
</evidence>
<keyword evidence="6" id="KW-0963">Cytoplasm</keyword>
<feature type="binding site" evidence="6">
    <location>
        <position position="119"/>
    </location>
    <ligand>
        <name>Fe cation</name>
        <dbReference type="ChEBI" id="CHEBI:24875"/>
    </ligand>
</feature>
<comment type="cofactor">
    <cofactor evidence="6">
        <name>Fe(2+)</name>
        <dbReference type="ChEBI" id="CHEBI:29033"/>
    </cofactor>
    <text evidence="6">Binds 1 Fe(2+) ion per subunit.</text>
</comment>
<dbReference type="SUPFAM" id="SSF53067">
    <property type="entry name" value="Actin-like ATPase domain"/>
    <property type="match status" value="2"/>
</dbReference>
<proteinExistence type="inferred from homology"/>
<dbReference type="GO" id="GO:0005506">
    <property type="term" value="F:iron ion binding"/>
    <property type="evidence" value="ECO:0007669"/>
    <property type="project" value="UniProtKB-UniRule"/>
</dbReference>
<dbReference type="GO" id="GO:0005737">
    <property type="term" value="C:cytoplasm"/>
    <property type="evidence" value="ECO:0007669"/>
    <property type="project" value="UniProtKB-SubCell"/>
</dbReference>
<gene>
    <name evidence="6" type="primary">tsaD</name>
    <name evidence="9" type="ORF">US28_C0007G0042</name>
</gene>
<comment type="function">
    <text evidence="6">Required for the formation of a threonylcarbamoyl group on adenosine at position 37 (t(6)A37) in tRNAs that read codons beginning with adenine. Is involved in the transfer of the threonylcarbamoyl moiety of threonylcarbamoyl-AMP (TC-AMP) to the N6 group of A37, together with TsaE and TsaB. TsaD likely plays a direct catalytic role in this reaction.</text>
</comment>
<keyword evidence="3 6" id="KW-0479">Metal-binding</keyword>
<comment type="catalytic activity">
    <reaction evidence="5 6">
        <text>L-threonylcarbamoyladenylate + adenosine(37) in tRNA = N(6)-L-threonylcarbamoyladenosine(37) in tRNA + AMP + H(+)</text>
        <dbReference type="Rhea" id="RHEA:37059"/>
        <dbReference type="Rhea" id="RHEA-COMP:10162"/>
        <dbReference type="Rhea" id="RHEA-COMP:10163"/>
        <dbReference type="ChEBI" id="CHEBI:15378"/>
        <dbReference type="ChEBI" id="CHEBI:73682"/>
        <dbReference type="ChEBI" id="CHEBI:74411"/>
        <dbReference type="ChEBI" id="CHEBI:74418"/>
        <dbReference type="ChEBI" id="CHEBI:456215"/>
        <dbReference type="EC" id="2.3.1.234"/>
    </reaction>
</comment>
<dbReference type="Gene3D" id="3.30.420.40">
    <property type="match status" value="2"/>
</dbReference>
<dbReference type="InterPro" id="IPR000905">
    <property type="entry name" value="Gcp-like_dom"/>
</dbReference>
<name>A0A0G0IIT6_9BACT</name>
<dbReference type="GO" id="GO:0061711">
    <property type="term" value="F:tRNA N(6)-L-threonylcarbamoyladenine synthase activity"/>
    <property type="evidence" value="ECO:0007669"/>
    <property type="project" value="UniProtKB-EC"/>
</dbReference>
<evidence type="ECO:0000256" key="3">
    <source>
        <dbReference type="ARBA" id="ARBA00022723"/>
    </source>
</evidence>
<dbReference type="CDD" id="cd24133">
    <property type="entry name" value="ASKHA_NBD_TsaD_bac"/>
    <property type="match status" value="1"/>
</dbReference>
<dbReference type="PATRIC" id="fig|1618417.4.peg.333"/>
<dbReference type="EMBL" id="LBSJ01000007">
    <property type="protein sequence ID" value="KKQ15951.1"/>
    <property type="molecule type" value="Genomic_DNA"/>
</dbReference>
<feature type="domain" description="Gcp-like" evidence="8">
    <location>
        <begin position="26"/>
        <end position="130"/>
    </location>
</feature>
<evidence type="ECO:0000256" key="1">
    <source>
        <dbReference type="ARBA" id="ARBA00022679"/>
    </source>
</evidence>
<keyword evidence="1 6" id="KW-0808">Transferase</keyword>
<evidence type="ECO:0000256" key="4">
    <source>
        <dbReference type="ARBA" id="ARBA00023315"/>
    </source>
</evidence>
<dbReference type="Proteomes" id="UP000034448">
    <property type="component" value="Unassembled WGS sequence"/>
</dbReference>
<dbReference type="InterPro" id="IPR022450">
    <property type="entry name" value="TsaD"/>
</dbReference>
<organism evidence="9 10">
    <name type="scientific">Candidatus Daviesbacteria bacterium GW2011_GWA1_36_8</name>
    <dbReference type="NCBI Taxonomy" id="1618417"/>
    <lineage>
        <taxon>Bacteria</taxon>
        <taxon>Candidatus Daviesiibacteriota</taxon>
    </lineage>
</organism>
<dbReference type="EC" id="2.3.1.234" evidence="6"/>
<feature type="binding site" evidence="6">
    <location>
        <position position="123"/>
    </location>
    <ligand>
        <name>Fe cation</name>
        <dbReference type="ChEBI" id="CHEBI:24875"/>
    </ligand>
</feature>
<dbReference type="PANTHER" id="PTHR11735">
    <property type="entry name" value="TRNA N6-ADENOSINE THREONYLCARBAMOYLTRANSFERASE"/>
    <property type="match status" value="1"/>
</dbReference>
<dbReference type="PANTHER" id="PTHR11735:SF6">
    <property type="entry name" value="TRNA N6-ADENOSINE THREONYLCARBAMOYLTRANSFERASE, MITOCHONDRIAL"/>
    <property type="match status" value="1"/>
</dbReference>
<evidence type="ECO:0000313" key="9">
    <source>
        <dbReference type="EMBL" id="KKQ15951.1"/>
    </source>
</evidence>
<dbReference type="Pfam" id="PF00814">
    <property type="entry name" value="TsaD"/>
    <property type="match status" value="2"/>
</dbReference>
<feature type="binding site" evidence="6">
    <location>
        <position position="388"/>
    </location>
    <ligand>
        <name>Fe cation</name>
        <dbReference type="ChEBI" id="CHEBI:24875"/>
    </ligand>
</feature>
<evidence type="ECO:0000256" key="2">
    <source>
        <dbReference type="ARBA" id="ARBA00022694"/>
    </source>
</evidence>
<feature type="region of interest" description="Disordered" evidence="7">
    <location>
        <begin position="267"/>
        <end position="306"/>
    </location>
</feature>
<dbReference type="AlphaFoldDB" id="A0A0G0IIT6"/>
<feature type="binding site" evidence="6">
    <location>
        <position position="209"/>
    </location>
    <ligand>
        <name>substrate</name>
    </ligand>
</feature>
<dbReference type="InterPro" id="IPR043129">
    <property type="entry name" value="ATPase_NBD"/>
</dbReference>
<evidence type="ECO:0000313" key="10">
    <source>
        <dbReference type="Proteomes" id="UP000034448"/>
    </source>
</evidence>
<dbReference type="InterPro" id="IPR017861">
    <property type="entry name" value="KAE1/TsaD"/>
</dbReference>